<dbReference type="Pfam" id="PF00326">
    <property type="entry name" value="Peptidase_S9"/>
    <property type="match status" value="1"/>
</dbReference>
<dbReference type="InterPro" id="IPR011659">
    <property type="entry name" value="WD40"/>
</dbReference>
<dbReference type="InterPro" id="IPR001375">
    <property type="entry name" value="Peptidase_S9_cat"/>
</dbReference>
<accession>A0ABV6R294</accession>
<feature type="chain" id="PRO_5046358767" evidence="5">
    <location>
        <begin position="19"/>
        <end position="682"/>
    </location>
</feature>
<dbReference type="InterPro" id="IPR029058">
    <property type="entry name" value="AB_hydrolase_fold"/>
</dbReference>
<feature type="signal peptide" evidence="5">
    <location>
        <begin position="1"/>
        <end position="18"/>
    </location>
</feature>
<keyword evidence="3" id="KW-0645">Protease</keyword>
<evidence type="ECO:0000256" key="2">
    <source>
        <dbReference type="ARBA" id="ARBA00022801"/>
    </source>
</evidence>
<dbReference type="EMBL" id="JBHLSW010000005">
    <property type="protein sequence ID" value="MFC0633740.1"/>
    <property type="molecule type" value="Genomic_DNA"/>
</dbReference>
<proteinExistence type="predicted"/>
<feature type="domain" description="Peptidase S9 prolyl oligopeptidase catalytic" evidence="6">
    <location>
        <begin position="472"/>
        <end position="679"/>
    </location>
</feature>
<dbReference type="InterPro" id="IPR011042">
    <property type="entry name" value="6-blade_b-propeller_TolB-like"/>
</dbReference>
<evidence type="ECO:0000256" key="4">
    <source>
        <dbReference type="SAM" id="MobiDB-lite"/>
    </source>
</evidence>
<protein>
    <submittedName>
        <fullName evidence="7">Prolyl oligopeptidase family serine peptidase</fullName>
    </submittedName>
</protein>
<evidence type="ECO:0000313" key="8">
    <source>
        <dbReference type="Proteomes" id="UP001589906"/>
    </source>
</evidence>
<dbReference type="Pfam" id="PF07676">
    <property type="entry name" value="PD40"/>
    <property type="match status" value="2"/>
</dbReference>
<dbReference type="Gene3D" id="2.120.10.30">
    <property type="entry name" value="TolB, C-terminal domain"/>
    <property type="match status" value="2"/>
</dbReference>
<sequence length="682" mass="74011">MRVVVALLCAALASPAVAQEPAAPAPTASGGLSLEQLAMMERVSDPQLSPDGRRVLYHVRTTDWAGNRGVGALWMIEADGANRRLPISDGGAANGRWSADGRAVYFLSSRGGSSQVWRTDAEGQAATQVTTAPVDIGGFRVSPSGDALILSAAVFIDCADLACTRDRLKARSERKATVESYDRLPLRPWDSWNDGRRNHLFLQPLNGSGLAEGAPRDLTPGLDADIPSRPQGGEGEYVVSPDGRHVVFSTQTQGRVEVFTNNSDLYRVAVDGGTPVNLTEQNPAPDFAPAVSPDGRRLAWLAGRRENVGGDQARVMIAGADGSAARVLVDDWDRGPASLAWRSDGRALYATAAENGQNKLFEIDAASGRVRALTDRGTVSGLDEAGGRLVMAWDASDRPTQIVEGARALTDHNAALLASTALSTPEPFTFAGWNGDTVQGWVYKPVGWREGQTYPVAHLIHGGPKSPWTDGWSYRWNPQVYTAAGFGVVMINFHGSPGFGQAFTDAINDHWGDRPLEDLERGFEAALSANPWMDRGRACALGASYGGYMVNMIAGRAHEPYRCLVNHAGVFDVGMLMNAMDIGNFIWEFGGPSWERAALYAEMSPNTYVGQWEKPMLVLHGSRDFRVPVEQGLATFSALQRQGIESRFVHVPDENHWILKPQNWVEWQREILDWTTRHTAAP</sequence>
<dbReference type="PANTHER" id="PTHR42776:SF13">
    <property type="entry name" value="DIPEPTIDYL-PEPTIDASE 5"/>
    <property type="match status" value="1"/>
</dbReference>
<dbReference type="Proteomes" id="UP001589906">
    <property type="component" value="Unassembled WGS sequence"/>
</dbReference>
<reference evidence="7 8" key="1">
    <citation type="submission" date="2024-09" db="EMBL/GenBank/DDBJ databases">
        <authorList>
            <person name="Sun Q."/>
            <person name="Mori K."/>
        </authorList>
    </citation>
    <scope>NUCLEOTIDE SEQUENCE [LARGE SCALE GENOMIC DNA]</scope>
    <source>
        <strain evidence="7 8">NCAIM B.02621</strain>
    </source>
</reference>
<feature type="region of interest" description="Disordered" evidence="4">
    <location>
        <begin position="211"/>
        <end position="240"/>
    </location>
</feature>
<evidence type="ECO:0000313" key="7">
    <source>
        <dbReference type="EMBL" id="MFC0633740.1"/>
    </source>
</evidence>
<evidence type="ECO:0000256" key="1">
    <source>
        <dbReference type="ARBA" id="ARBA00022729"/>
    </source>
</evidence>
<dbReference type="RefSeq" id="WP_376835710.1">
    <property type="nucleotide sequence ID" value="NZ_JBHLSW010000005.1"/>
</dbReference>
<gene>
    <name evidence="7" type="ORF">ACFFGE_07590</name>
</gene>
<dbReference type="PANTHER" id="PTHR42776">
    <property type="entry name" value="SERINE PEPTIDASE S9 FAMILY MEMBER"/>
    <property type="match status" value="1"/>
</dbReference>
<evidence type="ECO:0000259" key="6">
    <source>
        <dbReference type="Pfam" id="PF00326"/>
    </source>
</evidence>
<keyword evidence="2" id="KW-0378">Hydrolase</keyword>
<dbReference type="SUPFAM" id="SSF82171">
    <property type="entry name" value="DPP6 N-terminal domain-like"/>
    <property type="match status" value="1"/>
</dbReference>
<organism evidence="7 8">
    <name type="scientific">Brevundimonas balnearis</name>
    <dbReference type="NCBI Taxonomy" id="1572858"/>
    <lineage>
        <taxon>Bacteria</taxon>
        <taxon>Pseudomonadati</taxon>
        <taxon>Pseudomonadota</taxon>
        <taxon>Alphaproteobacteria</taxon>
        <taxon>Caulobacterales</taxon>
        <taxon>Caulobacteraceae</taxon>
        <taxon>Brevundimonas</taxon>
    </lineage>
</organism>
<dbReference type="SUPFAM" id="SSF53474">
    <property type="entry name" value="alpha/beta-Hydrolases"/>
    <property type="match status" value="1"/>
</dbReference>
<keyword evidence="8" id="KW-1185">Reference proteome</keyword>
<name>A0ABV6R294_9CAUL</name>
<evidence type="ECO:0000256" key="3">
    <source>
        <dbReference type="ARBA" id="ARBA00022825"/>
    </source>
</evidence>
<keyword evidence="3" id="KW-0720">Serine protease</keyword>
<dbReference type="Gene3D" id="3.40.50.1820">
    <property type="entry name" value="alpha/beta hydrolase"/>
    <property type="match status" value="1"/>
</dbReference>
<evidence type="ECO:0000256" key="5">
    <source>
        <dbReference type="SAM" id="SignalP"/>
    </source>
</evidence>
<comment type="caution">
    <text evidence="7">The sequence shown here is derived from an EMBL/GenBank/DDBJ whole genome shotgun (WGS) entry which is preliminary data.</text>
</comment>
<keyword evidence="1 5" id="KW-0732">Signal</keyword>